<dbReference type="Pfam" id="PF00497">
    <property type="entry name" value="SBP_bac_3"/>
    <property type="match status" value="1"/>
</dbReference>
<dbReference type="Gene3D" id="3.40.190.10">
    <property type="entry name" value="Periplasmic binding protein-like II"/>
    <property type="match status" value="2"/>
</dbReference>
<sequence>MFNKMKLAAALVMGLAAGLLTTSTAMAETLEAVKDRGKVVVGIQGDNPPYGFLNSQGQNDGYDADVAKLFGEYLGVSVEFFIVTNPNRIAALQTGKVDILFSTLSMTAERAKALQYSKPYAEQPFTVLGAKSEAMTGIDDLKGKVVGVPKGSLMDIQLTKLATESEIRRFDDDSATVQALLSGQVDAVGGSMFYAARLEQQAPGKFENKFSTSSLYIGAGTRSGEKEWNAAVNSFVDEVAANGKLAALYEKWFSMELPDLNKSVEGVPFTVN</sequence>
<dbReference type="PANTHER" id="PTHR35936:SF17">
    <property type="entry name" value="ARGININE-BINDING EXTRACELLULAR PROTEIN ARTP"/>
    <property type="match status" value="1"/>
</dbReference>
<dbReference type="AlphaFoldDB" id="A0A849KRC2"/>
<protein>
    <submittedName>
        <fullName evidence="4">Transporter substrate-binding domain-containing protein</fullName>
    </submittedName>
</protein>
<keyword evidence="1 2" id="KW-0732">Signal</keyword>
<reference evidence="4 5" key="1">
    <citation type="submission" date="2020-05" db="EMBL/GenBank/DDBJ databases">
        <title>Draft Genome Sequence of Ochrobactrum soli Isolated from Stable Fly Gut.</title>
        <authorList>
            <person name="Pileggi M.T."/>
            <person name="Vazhakkala L.J."/>
            <person name="Wong C.N."/>
        </authorList>
    </citation>
    <scope>NUCLEOTIDE SEQUENCE [LARGE SCALE GENOMIC DNA]</scope>
    <source>
        <strain evidence="4 5">MTP-C0764</strain>
    </source>
</reference>
<feature type="chain" id="PRO_5032972783" evidence="2">
    <location>
        <begin position="28"/>
        <end position="272"/>
    </location>
</feature>
<name>A0A849KRC2_9HYPH</name>
<feature type="domain" description="Solute-binding protein family 3/N-terminal" evidence="3">
    <location>
        <begin position="38"/>
        <end position="256"/>
    </location>
</feature>
<dbReference type="PANTHER" id="PTHR35936">
    <property type="entry name" value="MEMBRANE-BOUND LYTIC MUREIN TRANSGLYCOSYLASE F"/>
    <property type="match status" value="1"/>
</dbReference>
<proteinExistence type="predicted"/>
<evidence type="ECO:0000313" key="5">
    <source>
        <dbReference type="Proteomes" id="UP000574931"/>
    </source>
</evidence>
<gene>
    <name evidence="4" type="ORF">HKX02_21475</name>
</gene>
<dbReference type="SUPFAM" id="SSF53850">
    <property type="entry name" value="Periplasmic binding protein-like II"/>
    <property type="match status" value="1"/>
</dbReference>
<comment type="caution">
    <text evidence="4">The sequence shown here is derived from an EMBL/GenBank/DDBJ whole genome shotgun (WGS) entry which is preliminary data.</text>
</comment>
<evidence type="ECO:0000256" key="1">
    <source>
        <dbReference type="ARBA" id="ARBA00022729"/>
    </source>
</evidence>
<dbReference type="SMART" id="SM00062">
    <property type="entry name" value="PBPb"/>
    <property type="match status" value="1"/>
</dbReference>
<organism evidence="4 5">
    <name type="scientific">Ochrobactrum soli</name>
    <dbReference type="NCBI Taxonomy" id="2448455"/>
    <lineage>
        <taxon>Bacteria</taxon>
        <taxon>Pseudomonadati</taxon>
        <taxon>Pseudomonadota</taxon>
        <taxon>Alphaproteobacteria</taxon>
        <taxon>Hyphomicrobiales</taxon>
        <taxon>Brucellaceae</taxon>
        <taxon>Brucella/Ochrobactrum group</taxon>
        <taxon>Ochrobactrum</taxon>
    </lineage>
</organism>
<evidence type="ECO:0000313" key="4">
    <source>
        <dbReference type="EMBL" id="NNU62813.1"/>
    </source>
</evidence>
<feature type="signal peptide" evidence="2">
    <location>
        <begin position="1"/>
        <end position="27"/>
    </location>
</feature>
<keyword evidence="5" id="KW-1185">Reference proteome</keyword>
<dbReference type="RefSeq" id="WP_171319132.1">
    <property type="nucleotide sequence ID" value="NZ_JABFCY010000016.1"/>
</dbReference>
<evidence type="ECO:0000259" key="3">
    <source>
        <dbReference type="SMART" id="SM00062"/>
    </source>
</evidence>
<accession>A0A849KRC2</accession>
<dbReference type="InterPro" id="IPR001638">
    <property type="entry name" value="Solute-binding_3/MltF_N"/>
</dbReference>
<dbReference type="Proteomes" id="UP000574931">
    <property type="component" value="Unassembled WGS sequence"/>
</dbReference>
<dbReference type="EMBL" id="JABFCY010000016">
    <property type="protein sequence ID" value="NNU62813.1"/>
    <property type="molecule type" value="Genomic_DNA"/>
</dbReference>
<evidence type="ECO:0000256" key="2">
    <source>
        <dbReference type="SAM" id="SignalP"/>
    </source>
</evidence>